<reference evidence="3" key="1">
    <citation type="submission" date="2021-06" db="EMBL/GenBank/DDBJ databases">
        <title>Comparative genomics, transcriptomics and evolutionary studies reveal genomic signatures of adaptation to plant cell wall in hemibiotrophic fungi.</title>
        <authorList>
            <consortium name="DOE Joint Genome Institute"/>
            <person name="Baroncelli R."/>
            <person name="Diaz J.F."/>
            <person name="Benocci T."/>
            <person name="Peng M."/>
            <person name="Battaglia E."/>
            <person name="Haridas S."/>
            <person name="Andreopoulos W."/>
            <person name="Labutti K."/>
            <person name="Pangilinan J."/>
            <person name="Floch G.L."/>
            <person name="Makela M.R."/>
            <person name="Henrissat B."/>
            <person name="Grigoriev I.V."/>
            <person name="Crouch J.A."/>
            <person name="De Vries R.P."/>
            <person name="Sukno S.A."/>
            <person name="Thon M.R."/>
        </authorList>
    </citation>
    <scope>NUCLEOTIDE SEQUENCE</scope>
    <source>
        <strain evidence="3">MAFF235873</strain>
    </source>
</reference>
<feature type="region of interest" description="Disordered" evidence="1">
    <location>
        <begin position="154"/>
        <end position="198"/>
    </location>
</feature>
<gene>
    <name evidence="3" type="ORF">LX32DRAFT_77784</name>
</gene>
<organism evidence="3 4">
    <name type="scientific">Colletotrichum zoysiae</name>
    <dbReference type="NCBI Taxonomy" id="1216348"/>
    <lineage>
        <taxon>Eukaryota</taxon>
        <taxon>Fungi</taxon>
        <taxon>Dikarya</taxon>
        <taxon>Ascomycota</taxon>
        <taxon>Pezizomycotina</taxon>
        <taxon>Sordariomycetes</taxon>
        <taxon>Hypocreomycetidae</taxon>
        <taxon>Glomerellales</taxon>
        <taxon>Glomerellaceae</taxon>
        <taxon>Colletotrichum</taxon>
        <taxon>Colletotrichum graminicola species complex</taxon>
    </lineage>
</organism>
<evidence type="ECO:0000313" key="4">
    <source>
        <dbReference type="Proteomes" id="UP001232148"/>
    </source>
</evidence>
<keyword evidence="4" id="KW-1185">Reference proteome</keyword>
<keyword evidence="2" id="KW-0732">Signal</keyword>
<dbReference type="EMBL" id="MU842948">
    <property type="protein sequence ID" value="KAK2025002.1"/>
    <property type="molecule type" value="Genomic_DNA"/>
</dbReference>
<feature type="signal peptide" evidence="2">
    <location>
        <begin position="1"/>
        <end position="18"/>
    </location>
</feature>
<feature type="compositionally biased region" description="Basic and acidic residues" evidence="1">
    <location>
        <begin position="170"/>
        <end position="198"/>
    </location>
</feature>
<proteinExistence type="predicted"/>
<evidence type="ECO:0000256" key="2">
    <source>
        <dbReference type="SAM" id="SignalP"/>
    </source>
</evidence>
<dbReference type="AlphaFoldDB" id="A0AAD9LXY2"/>
<evidence type="ECO:0000256" key="1">
    <source>
        <dbReference type="SAM" id="MobiDB-lite"/>
    </source>
</evidence>
<protein>
    <submittedName>
        <fullName evidence="3">Uncharacterized protein</fullName>
    </submittedName>
</protein>
<feature type="compositionally biased region" description="Basic and acidic residues" evidence="1">
    <location>
        <begin position="154"/>
        <end position="163"/>
    </location>
</feature>
<evidence type="ECO:0000313" key="3">
    <source>
        <dbReference type="EMBL" id="KAK2025002.1"/>
    </source>
</evidence>
<name>A0AAD9LXY2_9PEZI</name>
<comment type="caution">
    <text evidence="3">The sequence shown here is derived from an EMBL/GenBank/DDBJ whole genome shotgun (WGS) entry which is preliminary data.</text>
</comment>
<accession>A0AAD9LXY2</accession>
<feature type="chain" id="PRO_5042120237" evidence="2">
    <location>
        <begin position="19"/>
        <end position="322"/>
    </location>
</feature>
<sequence>MATRLGLIFSILAFRALALPAEPPQPASSEAWSLMSFRRACSEDQAKCTYSFLISEDPTKAPKYCDFTVDAAGGLPAYQTDFSVLECPGAPEYKVNGGWDERKFVTLTVINEKRGLLSFFSARDLDLWAGNEVTPQTSNVYNHPMLTKREMVQVTEEKTKKDTSEDDEAEKEKKRLIDEMKRQEAKDREDQKKLEEARERDGGISYASEWKLVDVTRYEFLTGPYTDKLVMMFGIQSGNSTIESCHINVRLYEGLKPLGKSFAYQDCKSGGWAASWGHNETTGHAVMTLFNKYKDRVAYYGFTEVNTNVLLGDKGPRPTYWL</sequence>
<dbReference type="Proteomes" id="UP001232148">
    <property type="component" value="Unassembled WGS sequence"/>
</dbReference>